<dbReference type="InterPro" id="IPR009211">
    <property type="entry name" value="TagJ"/>
</dbReference>
<dbReference type="InterPro" id="IPR011990">
    <property type="entry name" value="TPR-like_helical_dom_sf"/>
</dbReference>
<name>A0AA37S6K1_9GAMM</name>
<dbReference type="SUPFAM" id="SSF144059">
    <property type="entry name" value="ImpE-like"/>
    <property type="match status" value="1"/>
</dbReference>
<protein>
    <submittedName>
        <fullName evidence="1">Protein of avirulence locus</fullName>
    </submittedName>
</protein>
<dbReference type="GeneID" id="99694969"/>
<dbReference type="Proteomes" id="UP001161408">
    <property type="component" value="Unassembled WGS sequence"/>
</dbReference>
<dbReference type="RefSeq" id="WP_013462968.1">
    <property type="nucleotide sequence ID" value="NZ_BJXY01000008.1"/>
</dbReference>
<reference evidence="1" key="2">
    <citation type="submission" date="2023-01" db="EMBL/GenBank/DDBJ databases">
        <title>Draft genome sequence of Pseudoalteromonas tetraodonis strain NBRC 103034.</title>
        <authorList>
            <person name="Sun Q."/>
            <person name="Mori K."/>
        </authorList>
    </citation>
    <scope>NUCLEOTIDE SEQUENCE</scope>
    <source>
        <strain evidence="1">NBRC 103034</strain>
    </source>
</reference>
<evidence type="ECO:0000313" key="1">
    <source>
        <dbReference type="EMBL" id="GLQ04075.1"/>
    </source>
</evidence>
<dbReference type="AlphaFoldDB" id="A0AA37S6K1"/>
<proteinExistence type="predicted"/>
<reference evidence="1" key="1">
    <citation type="journal article" date="2014" name="Int. J. Syst. Evol. Microbiol.">
        <title>Complete genome sequence of Corynebacterium casei LMG S-19264T (=DSM 44701T), isolated from a smear-ripened cheese.</title>
        <authorList>
            <consortium name="US DOE Joint Genome Institute (JGI-PGF)"/>
            <person name="Walter F."/>
            <person name="Albersmeier A."/>
            <person name="Kalinowski J."/>
            <person name="Ruckert C."/>
        </authorList>
    </citation>
    <scope>NUCLEOTIDE SEQUENCE</scope>
    <source>
        <strain evidence="1">NBRC 103034</strain>
    </source>
</reference>
<dbReference type="EMBL" id="BSNE01000020">
    <property type="protein sequence ID" value="GLQ04075.1"/>
    <property type="molecule type" value="Genomic_DNA"/>
</dbReference>
<gene>
    <name evidence="1" type="ORF">GCM10007914_29560</name>
</gene>
<organism evidence="1 2">
    <name type="scientific">Pseudoalteromonas tetraodonis GFC</name>
    <dbReference type="NCBI Taxonomy" id="1315271"/>
    <lineage>
        <taxon>Bacteria</taxon>
        <taxon>Pseudomonadati</taxon>
        <taxon>Pseudomonadota</taxon>
        <taxon>Gammaproteobacteria</taxon>
        <taxon>Alteromonadales</taxon>
        <taxon>Pseudoalteromonadaceae</taxon>
        <taxon>Pseudoalteromonas</taxon>
    </lineage>
</organism>
<comment type="caution">
    <text evidence="1">The sequence shown here is derived from an EMBL/GenBank/DDBJ whole genome shotgun (WGS) entry which is preliminary data.</text>
</comment>
<dbReference type="Gene3D" id="1.25.40.10">
    <property type="entry name" value="Tetratricopeptide repeat domain"/>
    <property type="match status" value="1"/>
</dbReference>
<dbReference type="Pfam" id="PF07024">
    <property type="entry name" value="ImpE"/>
    <property type="match status" value="1"/>
</dbReference>
<sequence>MKKIHSLIREGKLADALLCCATELQDEPLNFDIRSLYSELLCINGELEKADKQLDFMVQKNPEFAVGAVNLRHLIRAQQSRVDFYQGKGIPKLFHEANELDTLFLKMHVALLEGETSEAATLAKQMEALRLESVDDEHSAIRDLDDSLSPYLEVLGTNGEFYLANFNEIEALKVEPVTSLLESIWLRVEITIKDGPSGTAHLPLVYANSNTELEKLGQVSDWDELQDEFIVGKGMKMLFVNDEAITIPSLKINAVETAE</sequence>
<evidence type="ECO:0000313" key="2">
    <source>
        <dbReference type="Proteomes" id="UP001161408"/>
    </source>
</evidence>
<keyword evidence="2" id="KW-1185">Reference proteome</keyword>
<accession>A0AA37S6K1</accession>